<protein>
    <recommendedName>
        <fullName evidence="4">Sulfatase N-terminal domain-containing protein</fullName>
    </recommendedName>
</protein>
<dbReference type="PANTHER" id="PTHR43108">
    <property type="entry name" value="N-ACETYLGLUCOSAMINE-6-SULFATASE FAMILY MEMBER"/>
    <property type="match status" value="1"/>
</dbReference>
<evidence type="ECO:0000256" key="1">
    <source>
        <dbReference type="ARBA" id="ARBA00008779"/>
    </source>
</evidence>
<evidence type="ECO:0000313" key="6">
    <source>
        <dbReference type="Proteomes" id="UP001152607"/>
    </source>
</evidence>
<dbReference type="PANTHER" id="PTHR43108:SF8">
    <property type="entry name" value="SD21168P"/>
    <property type="match status" value="1"/>
</dbReference>
<dbReference type="EMBL" id="CAOQHR010000001">
    <property type="protein sequence ID" value="CAI6258482.1"/>
    <property type="molecule type" value="Genomic_DNA"/>
</dbReference>
<feature type="domain" description="Sulfatase N-terminal" evidence="4">
    <location>
        <begin position="28"/>
        <end position="95"/>
    </location>
</feature>
<feature type="chain" id="PRO_5040846139" description="Sulfatase N-terminal domain-containing protein" evidence="3">
    <location>
        <begin position="18"/>
        <end position="324"/>
    </location>
</feature>
<reference evidence="5" key="1">
    <citation type="submission" date="2023-01" db="EMBL/GenBank/DDBJ databases">
        <authorList>
            <person name="Van Ghelder C."/>
            <person name="Rancurel C."/>
        </authorList>
    </citation>
    <scope>NUCLEOTIDE SEQUENCE</scope>
    <source>
        <strain evidence="5">CNCM I-4278</strain>
    </source>
</reference>
<dbReference type="SUPFAM" id="SSF53649">
    <property type="entry name" value="Alkaline phosphatase-like"/>
    <property type="match status" value="1"/>
</dbReference>
<keyword evidence="3" id="KW-0732">Signal</keyword>
<comment type="similarity">
    <text evidence="1">Belongs to the sulfatase family.</text>
</comment>
<dbReference type="Gene3D" id="3.40.720.10">
    <property type="entry name" value="Alkaline Phosphatase, subunit A"/>
    <property type="match status" value="2"/>
</dbReference>
<feature type="signal peptide" evidence="3">
    <location>
        <begin position="1"/>
        <end position="17"/>
    </location>
</feature>
<keyword evidence="6" id="KW-1185">Reference proteome</keyword>
<dbReference type="GO" id="GO:0005539">
    <property type="term" value="F:glycosaminoglycan binding"/>
    <property type="evidence" value="ECO:0007669"/>
    <property type="project" value="TreeGrafter"/>
</dbReference>
<accession>A0A9W4U2J1</accession>
<dbReference type="OrthoDB" id="96314at2759"/>
<feature type="domain" description="Sulfatase N-terminal" evidence="4">
    <location>
        <begin position="106"/>
        <end position="300"/>
    </location>
</feature>
<dbReference type="InterPro" id="IPR000917">
    <property type="entry name" value="Sulfatase_N"/>
</dbReference>
<dbReference type="AlphaFoldDB" id="A0A9W4U2J1"/>
<comment type="caution">
    <text evidence="5">The sequence shown here is derived from an EMBL/GenBank/DDBJ whole genome shotgun (WGS) entry which is preliminary data.</text>
</comment>
<gene>
    <name evidence="5" type="ORF">PDIGIT_LOCUS1250</name>
</gene>
<dbReference type="GO" id="GO:0008449">
    <property type="term" value="F:N-acetylglucosamine-6-sulfatase activity"/>
    <property type="evidence" value="ECO:0007669"/>
    <property type="project" value="TreeGrafter"/>
</dbReference>
<evidence type="ECO:0000256" key="2">
    <source>
        <dbReference type="SAM" id="MobiDB-lite"/>
    </source>
</evidence>
<evidence type="ECO:0000259" key="4">
    <source>
        <dbReference type="Pfam" id="PF00884"/>
    </source>
</evidence>
<name>A0A9W4U2J1_9PLEO</name>
<evidence type="ECO:0000313" key="5">
    <source>
        <dbReference type="EMBL" id="CAI6258482.1"/>
    </source>
</evidence>
<dbReference type="Proteomes" id="UP001152607">
    <property type="component" value="Unassembled WGS sequence"/>
</dbReference>
<dbReference type="InterPro" id="IPR017850">
    <property type="entry name" value="Alkaline_phosphatase_core_sf"/>
</dbReference>
<dbReference type="Pfam" id="PF00884">
    <property type="entry name" value="Sulfatase"/>
    <property type="match status" value="2"/>
</dbReference>
<evidence type="ECO:0000256" key="3">
    <source>
        <dbReference type="SAM" id="SignalP"/>
    </source>
</evidence>
<dbReference type="CDD" id="cd16147">
    <property type="entry name" value="G6S"/>
    <property type="match status" value="1"/>
</dbReference>
<sequence length="324" mass="36332">MMLSAIFLHAMMALVVASQDTAEKKGKPNFIIIMTDDQDLHLNSLDYQPAVQKHFAEQGTFYQKHFVTMAQCCPSRVSLLTGMAGHNTNVTDVFPPDVLLDPYTYLYYNATLQRNQDPPRSFPGEYNTDIIKEKALGFLDDAAAADEPFFIGVMPIAPHTESPASSGGQAIPEFFPPIPAKRHENLFQGAKIPRTYSFNPDRPSGGSYVKLKPKMNDTVLEYNDEFYRLRLATLAAVDDIINEVFEKLEEHNLLDNTYVIYTTDNGFHMGQHRLDPGKACPYEEDVNVPMFIRGPNVPKGVTNNSTGNRCQSPSKSMRTRVLNT</sequence>
<feature type="compositionally biased region" description="Polar residues" evidence="2">
    <location>
        <begin position="301"/>
        <end position="324"/>
    </location>
</feature>
<feature type="region of interest" description="Disordered" evidence="2">
    <location>
        <begin position="297"/>
        <end position="324"/>
    </location>
</feature>
<organism evidence="5 6">
    <name type="scientific">Periconia digitata</name>
    <dbReference type="NCBI Taxonomy" id="1303443"/>
    <lineage>
        <taxon>Eukaryota</taxon>
        <taxon>Fungi</taxon>
        <taxon>Dikarya</taxon>
        <taxon>Ascomycota</taxon>
        <taxon>Pezizomycotina</taxon>
        <taxon>Dothideomycetes</taxon>
        <taxon>Pleosporomycetidae</taxon>
        <taxon>Pleosporales</taxon>
        <taxon>Massarineae</taxon>
        <taxon>Periconiaceae</taxon>
        <taxon>Periconia</taxon>
    </lineage>
</organism>
<proteinExistence type="inferred from homology"/>